<comment type="caution">
    <text evidence="1">The sequence shown here is derived from an EMBL/GenBank/DDBJ whole genome shotgun (WGS) entry which is preliminary data.</text>
</comment>
<name>A0ACC5QXI2_9HYPH</name>
<organism evidence="1 2">
    <name type="scientific">Taklimakanibacter albus</name>
    <dbReference type="NCBI Taxonomy" id="2800327"/>
    <lineage>
        <taxon>Bacteria</taxon>
        <taxon>Pseudomonadati</taxon>
        <taxon>Pseudomonadota</taxon>
        <taxon>Alphaproteobacteria</taxon>
        <taxon>Hyphomicrobiales</taxon>
        <taxon>Aestuariivirgaceae</taxon>
        <taxon>Taklimakanibacter</taxon>
    </lineage>
</organism>
<reference evidence="1" key="1">
    <citation type="submission" date="2021-01" db="EMBL/GenBank/DDBJ databases">
        <authorList>
            <person name="Sun Q."/>
        </authorList>
    </citation>
    <scope>NUCLEOTIDE SEQUENCE</scope>
    <source>
        <strain evidence="1">YIM B02566</strain>
    </source>
</reference>
<sequence length="222" mass="24380">MTGAAKKDSSTIQRNTVADQVYADLRGRILSGEIQQGERIVEAALAKSLGISRAPVREAVNRLTEAGLLESRTHFSTTVLQMTPEKVRQLYAVRVAVETLAIREVVRRHRPEDIELLKGLIKEMMARAKAKDVPGLVEAELAFHEALWKMAANPYVDRVAGLLFDHMRLALTVDNAGYSDLMDVAREHEPLLAAIVSGDPDKAAQALSTHIMTSLETFVPSA</sequence>
<proteinExistence type="predicted"/>
<keyword evidence="2" id="KW-1185">Reference proteome</keyword>
<evidence type="ECO:0000313" key="1">
    <source>
        <dbReference type="EMBL" id="MBK1865106.1"/>
    </source>
</evidence>
<dbReference type="Proteomes" id="UP000616151">
    <property type="component" value="Unassembled WGS sequence"/>
</dbReference>
<gene>
    <name evidence="1" type="ORF">JHL16_01985</name>
</gene>
<dbReference type="EMBL" id="JAENHL010000004">
    <property type="protein sequence ID" value="MBK1865106.1"/>
    <property type="molecule type" value="Genomic_DNA"/>
</dbReference>
<accession>A0ACC5QXI2</accession>
<evidence type="ECO:0000313" key="2">
    <source>
        <dbReference type="Proteomes" id="UP000616151"/>
    </source>
</evidence>
<protein>
    <submittedName>
        <fullName evidence="1">GntR family transcriptional regulator</fullName>
    </submittedName>
</protein>